<dbReference type="AlphaFoldDB" id="A0A839UFI6"/>
<comment type="caution">
    <text evidence="1">The sequence shown here is derived from an EMBL/GenBank/DDBJ whole genome shotgun (WGS) entry which is preliminary data.</text>
</comment>
<keyword evidence="2" id="KW-1185">Reference proteome</keyword>
<proteinExistence type="predicted"/>
<sequence>MSEPCAIWKSRTYDSNRGVIGDRFQYDSPRASGKYEITGSAKALVGFMSERQKAYLTTWLVDQHHAGNEWPVVTGTKWTGLK</sequence>
<reference evidence="1 2" key="1">
    <citation type="submission" date="2020-08" db="EMBL/GenBank/DDBJ databases">
        <title>Genomic Encyclopedia of Type Strains, Phase III (KMG-III): the genomes of soil and plant-associated and newly described type strains.</title>
        <authorList>
            <person name="Whitman W."/>
        </authorList>
    </citation>
    <scope>NUCLEOTIDE SEQUENCE [LARGE SCALE GENOMIC DNA]</scope>
    <source>
        <strain evidence="1 2">CECT 7015</strain>
    </source>
</reference>
<dbReference type="EMBL" id="JACHXN010000055">
    <property type="protein sequence ID" value="MBB3149938.1"/>
    <property type="molecule type" value="Genomic_DNA"/>
</dbReference>
<evidence type="ECO:0000313" key="2">
    <source>
        <dbReference type="Proteomes" id="UP000554520"/>
    </source>
</evidence>
<name>A0A839UFI6_9HYPH</name>
<dbReference type="Proteomes" id="UP000554520">
    <property type="component" value="Unassembled WGS sequence"/>
</dbReference>
<gene>
    <name evidence="1" type="ORF">FHS21_006397</name>
</gene>
<evidence type="ECO:0000313" key="1">
    <source>
        <dbReference type="EMBL" id="MBB3149938.1"/>
    </source>
</evidence>
<accession>A0A839UFI6</accession>
<protein>
    <submittedName>
        <fullName evidence="1">Uncharacterized protein</fullName>
    </submittedName>
</protein>
<organism evidence="1 2">
    <name type="scientific">Phyllobacterium trifolii</name>
    <dbReference type="NCBI Taxonomy" id="300193"/>
    <lineage>
        <taxon>Bacteria</taxon>
        <taxon>Pseudomonadati</taxon>
        <taxon>Pseudomonadota</taxon>
        <taxon>Alphaproteobacteria</taxon>
        <taxon>Hyphomicrobiales</taxon>
        <taxon>Phyllobacteriaceae</taxon>
        <taxon>Phyllobacterium</taxon>
    </lineage>
</organism>